<feature type="transmembrane region" description="Helical" evidence="8">
    <location>
        <begin position="143"/>
        <end position="164"/>
    </location>
</feature>
<evidence type="ECO:0000256" key="7">
    <source>
        <dbReference type="ARBA" id="ARBA00023136"/>
    </source>
</evidence>
<evidence type="ECO:0000256" key="5">
    <source>
        <dbReference type="ARBA" id="ARBA00022692"/>
    </source>
</evidence>
<evidence type="ECO:0000256" key="3">
    <source>
        <dbReference type="ARBA" id="ARBA00011489"/>
    </source>
</evidence>
<organism evidence="10 11">
    <name type="scientific">Eleusine coracana subsp. coracana</name>
    <dbReference type="NCBI Taxonomy" id="191504"/>
    <lineage>
        <taxon>Eukaryota</taxon>
        <taxon>Viridiplantae</taxon>
        <taxon>Streptophyta</taxon>
        <taxon>Embryophyta</taxon>
        <taxon>Tracheophyta</taxon>
        <taxon>Spermatophyta</taxon>
        <taxon>Magnoliopsida</taxon>
        <taxon>Liliopsida</taxon>
        <taxon>Poales</taxon>
        <taxon>Poaceae</taxon>
        <taxon>PACMAD clade</taxon>
        <taxon>Chloridoideae</taxon>
        <taxon>Cynodonteae</taxon>
        <taxon>Eleusininae</taxon>
        <taxon>Eleusine</taxon>
    </lineage>
</organism>
<keyword evidence="4 8" id="KW-1003">Cell membrane</keyword>
<comment type="subcellular location">
    <subcellularLocation>
        <location evidence="1 8">Cell membrane</location>
        <topology evidence="1 8">Multi-pass membrane protein</topology>
    </subcellularLocation>
</comment>
<evidence type="ECO:0000256" key="6">
    <source>
        <dbReference type="ARBA" id="ARBA00022989"/>
    </source>
</evidence>
<dbReference type="InterPro" id="IPR045009">
    <property type="entry name" value="CASPL-5"/>
</dbReference>
<comment type="caution">
    <text evidence="10">The sequence shown here is derived from an EMBL/GenBank/DDBJ whole genome shotgun (WGS) entry which is preliminary data.</text>
</comment>
<accession>A0AAV5G334</accession>
<dbReference type="EMBL" id="BQKI01000235">
    <property type="protein sequence ID" value="GJN41167.1"/>
    <property type="molecule type" value="Genomic_DNA"/>
</dbReference>
<reference evidence="10" key="1">
    <citation type="journal article" date="2018" name="DNA Res.">
        <title>Multiple hybrid de novo genome assembly of finger millet, an orphan allotetraploid crop.</title>
        <authorList>
            <person name="Hatakeyama M."/>
            <person name="Aluri S."/>
            <person name="Balachadran M.T."/>
            <person name="Sivarajan S.R."/>
            <person name="Patrignani A."/>
            <person name="Gruter S."/>
            <person name="Poveda L."/>
            <person name="Shimizu-Inatsugi R."/>
            <person name="Baeten J."/>
            <person name="Francoijs K.J."/>
            <person name="Nataraja K.N."/>
            <person name="Reddy Y.A.N."/>
            <person name="Phadnis S."/>
            <person name="Ravikumar R.L."/>
            <person name="Schlapbach R."/>
            <person name="Sreeman S.M."/>
            <person name="Shimizu K.K."/>
        </authorList>
    </citation>
    <scope>NUCLEOTIDE SEQUENCE</scope>
</reference>
<feature type="domain" description="Casparian strip membrane protein" evidence="9">
    <location>
        <begin position="108"/>
        <end position="189"/>
    </location>
</feature>
<dbReference type="Proteomes" id="UP001054889">
    <property type="component" value="Unassembled WGS sequence"/>
</dbReference>
<dbReference type="GO" id="GO:0005886">
    <property type="term" value="C:plasma membrane"/>
    <property type="evidence" value="ECO:0007669"/>
    <property type="project" value="UniProtKB-SubCell"/>
</dbReference>
<evidence type="ECO:0000256" key="4">
    <source>
        <dbReference type="ARBA" id="ARBA00022475"/>
    </source>
</evidence>
<evidence type="ECO:0000313" key="11">
    <source>
        <dbReference type="Proteomes" id="UP001054889"/>
    </source>
</evidence>
<proteinExistence type="inferred from homology"/>
<evidence type="ECO:0000256" key="2">
    <source>
        <dbReference type="ARBA" id="ARBA00007651"/>
    </source>
</evidence>
<dbReference type="PANTHER" id="PTHR32021">
    <property type="entry name" value="CASP-LIKE PROTEIN 5B3"/>
    <property type="match status" value="1"/>
</dbReference>
<comment type="caution">
    <text evidence="8">Lacks conserved residue(s) required for the propagation of feature annotation.</text>
</comment>
<gene>
    <name evidence="10" type="primary">gn00505</name>
    <name evidence="10" type="ORF">PR202_gn00505</name>
</gene>
<keyword evidence="6 8" id="KW-1133">Transmembrane helix</keyword>
<feature type="transmembrane region" description="Helical" evidence="8">
    <location>
        <begin position="115"/>
        <end position="137"/>
    </location>
</feature>
<dbReference type="AlphaFoldDB" id="A0AAV5G334"/>
<keyword evidence="7 8" id="KW-0472">Membrane</keyword>
<reference evidence="10" key="2">
    <citation type="submission" date="2021-12" db="EMBL/GenBank/DDBJ databases">
        <title>Resequencing data analysis of finger millet.</title>
        <authorList>
            <person name="Hatakeyama M."/>
            <person name="Aluri S."/>
            <person name="Balachadran M.T."/>
            <person name="Sivarajan S.R."/>
            <person name="Poveda L."/>
            <person name="Shimizu-Inatsugi R."/>
            <person name="Schlapbach R."/>
            <person name="Sreeman S.M."/>
            <person name="Shimizu K.K."/>
        </authorList>
    </citation>
    <scope>NUCLEOTIDE SEQUENCE</scope>
</reference>
<dbReference type="InterPro" id="IPR006702">
    <property type="entry name" value="CASP_dom"/>
</dbReference>
<dbReference type="PANTHER" id="PTHR32021:SF51">
    <property type="entry name" value="CASP-LIKE PROTEIN 5B3"/>
    <property type="match status" value="1"/>
</dbReference>
<name>A0AAV5G334_ELECO</name>
<evidence type="ECO:0000256" key="8">
    <source>
        <dbReference type="RuleBase" id="RU361233"/>
    </source>
</evidence>
<evidence type="ECO:0000256" key="1">
    <source>
        <dbReference type="ARBA" id="ARBA00004651"/>
    </source>
</evidence>
<dbReference type="Pfam" id="PF04535">
    <property type="entry name" value="CASP_dom"/>
    <property type="match status" value="1"/>
</dbReference>
<evidence type="ECO:0000259" key="9">
    <source>
        <dbReference type="Pfam" id="PF04535"/>
    </source>
</evidence>
<sequence>MNIVRPVAGAPDSEEHRYHGALQQVDKAVVFKESHRGEAVHCHCRQAASPTLLGFSSSLEGHRQNSLAFRPAPLLRPDHRRQTAGSLFLRPAGVRAGTCWEMKDIVGSPGRRSGLALRVSQFACAMGSMVAMIHAFGFSNYTAYLYLTFTMAFEILWSFLLICIDIHALRYNLDLHRIGNVWKYVLGDWYRNA</sequence>
<keyword evidence="11" id="KW-1185">Reference proteome</keyword>
<protein>
    <recommendedName>
        <fullName evidence="8">CASP-like protein</fullName>
    </recommendedName>
</protein>
<evidence type="ECO:0000313" key="10">
    <source>
        <dbReference type="EMBL" id="GJN41167.1"/>
    </source>
</evidence>
<comment type="similarity">
    <text evidence="2 8">Belongs to the Casparian strip membrane proteins (CASP) family.</text>
</comment>
<comment type="subunit">
    <text evidence="3 8">Homodimer and heterodimers.</text>
</comment>
<keyword evidence="5 8" id="KW-0812">Transmembrane</keyword>